<dbReference type="CDD" id="cd02511">
    <property type="entry name" value="Beta4Glucosyltransferase"/>
    <property type="match status" value="1"/>
</dbReference>
<name>A0AAC9YQX8_9ACTN</name>
<dbReference type="Proteomes" id="UP000217144">
    <property type="component" value="Chromosome"/>
</dbReference>
<evidence type="ECO:0000313" key="2">
    <source>
        <dbReference type="EMBL" id="ASY10871.1"/>
    </source>
</evidence>
<proteinExistence type="predicted"/>
<evidence type="ECO:0000313" key="3">
    <source>
        <dbReference type="Proteomes" id="UP000217144"/>
    </source>
</evidence>
<keyword evidence="3" id="KW-1185">Reference proteome</keyword>
<dbReference type="PANTHER" id="PTHR43630:SF2">
    <property type="entry name" value="GLYCOSYLTRANSFERASE"/>
    <property type="match status" value="1"/>
</dbReference>
<evidence type="ECO:0000259" key="1">
    <source>
        <dbReference type="Pfam" id="PF00535"/>
    </source>
</evidence>
<dbReference type="KEGG" id="plan:A1s21148_05080"/>
<gene>
    <name evidence="2" type="ORF">A1s21148_05080</name>
</gene>
<dbReference type="Pfam" id="PF00535">
    <property type="entry name" value="Glycos_transf_2"/>
    <property type="match status" value="1"/>
</dbReference>
<dbReference type="InterPro" id="IPR029044">
    <property type="entry name" value="Nucleotide-diphossugar_trans"/>
</dbReference>
<dbReference type="InterPro" id="IPR001173">
    <property type="entry name" value="Glyco_trans_2-like"/>
</dbReference>
<dbReference type="Gene3D" id="3.90.550.10">
    <property type="entry name" value="Spore Coat Polysaccharide Biosynthesis Protein SpsA, Chain A"/>
    <property type="match status" value="1"/>
</dbReference>
<dbReference type="RefSeq" id="WP_095671357.1">
    <property type="nucleotide sequence ID" value="NZ_CP016769.1"/>
</dbReference>
<protein>
    <submittedName>
        <fullName evidence="2">Glycosyltransferase</fullName>
    </submittedName>
</protein>
<reference evidence="2 3" key="1">
    <citation type="submission" date="2016-07" db="EMBL/GenBank/DDBJ databases">
        <title>High microdiversification within the ubiquitous acI lineage of Actinobacteria.</title>
        <authorList>
            <person name="Neuenschwander S.M."/>
            <person name="Salcher M."/>
            <person name="Ghai R."/>
            <person name="Pernthaler J."/>
        </authorList>
    </citation>
    <scope>NUCLEOTIDE SEQUENCE [LARGE SCALE GENOMIC DNA]</scope>
    <source>
        <strain evidence="2">MMS-21-148</strain>
    </source>
</reference>
<feature type="domain" description="Glycosyltransferase 2-like" evidence="1">
    <location>
        <begin position="19"/>
        <end position="124"/>
    </location>
</feature>
<sequence>MEAYFAYNERSEKIVLGLTVVIFTKNEESNIRECIDSVKDFSPVLVIDSNSSDSTREIAHSLGASVIEFEWNRQYPKKRQWTLDQFSDGNSWILFLDADERMSMTLQQELEIFLTGDNDAFAGGLIELDYYFAGKRLRFGQRPKKLVLLRVGSVSYPIIDDLNSEGMGELEGHYQPKVNGKTRKFKSRIVHNDKDPISTWMTRHVNYAKWEAHLMQNLVEKYRVDSSKGMVASAAHRLPARPLLFFIYSYVLKFGFLDGKAGFDYAFAKSWYYWLSAVIAREKKQSER</sequence>
<dbReference type="EMBL" id="CP016769">
    <property type="protein sequence ID" value="ASY10871.1"/>
    <property type="molecule type" value="Genomic_DNA"/>
</dbReference>
<organism evidence="2 3">
    <name type="scientific">Candidatus Planktophila lacus</name>
    <dbReference type="NCBI Taxonomy" id="1884913"/>
    <lineage>
        <taxon>Bacteria</taxon>
        <taxon>Bacillati</taxon>
        <taxon>Actinomycetota</taxon>
        <taxon>Actinomycetes</taxon>
        <taxon>Candidatus Nanopelagicales</taxon>
        <taxon>Candidatus Nanopelagicaceae</taxon>
        <taxon>Candidatus Planktophila</taxon>
    </lineage>
</organism>
<dbReference type="SUPFAM" id="SSF53448">
    <property type="entry name" value="Nucleotide-diphospho-sugar transferases"/>
    <property type="match status" value="1"/>
</dbReference>
<accession>A0AAC9YQX8</accession>
<dbReference type="PANTHER" id="PTHR43630">
    <property type="entry name" value="POLY-BETA-1,6-N-ACETYL-D-GLUCOSAMINE SYNTHASE"/>
    <property type="match status" value="1"/>
</dbReference>
<dbReference type="AlphaFoldDB" id="A0AAC9YQX8"/>